<keyword evidence="5" id="KW-0539">Nucleus</keyword>
<evidence type="ECO:0000256" key="3">
    <source>
        <dbReference type="ARBA" id="ARBA00023125"/>
    </source>
</evidence>
<evidence type="ECO:0000313" key="9">
    <source>
        <dbReference type="Proteomes" id="UP001367508"/>
    </source>
</evidence>
<keyword evidence="2" id="KW-0805">Transcription regulation</keyword>
<keyword evidence="4" id="KW-0804">Transcription</keyword>
<dbReference type="PRINTS" id="PR00367">
    <property type="entry name" value="ETHRSPELEMNT"/>
</dbReference>
<dbReference type="InterPro" id="IPR001471">
    <property type="entry name" value="AP2/ERF_dom"/>
</dbReference>
<feature type="region of interest" description="Disordered" evidence="6">
    <location>
        <begin position="46"/>
        <end position="75"/>
    </location>
</feature>
<dbReference type="Pfam" id="PF00847">
    <property type="entry name" value="AP2"/>
    <property type="match status" value="1"/>
</dbReference>
<dbReference type="CDD" id="cd00018">
    <property type="entry name" value="AP2"/>
    <property type="match status" value="1"/>
</dbReference>
<dbReference type="GO" id="GO:0003677">
    <property type="term" value="F:DNA binding"/>
    <property type="evidence" value="ECO:0007669"/>
    <property type="project" value="UniProtKB-KW"/>
</dbReference>
<feature type="compositionally biased region" description="Polar residues" evidence="6">
    <location>
        <begin position="46"/>
        <end position="62"/>
    </location>
</feature>
<sequence length="309" mass="34875">MSLDMAPKIVRISVMDPYATDEDDEEEQPKIKRIMNEIRIVEKNGTLLTDNGNESRVHGSSSKGRRSLSATKSEEVFEKKKLRGVRQRPWGRWAAEIRDPVNRTRVWLGTYDTAEEAAMAYDRAAISFRGSNALTNFINPPPMDSQSHTSTITLTHSKNPLNNYFIKSPRTTSHGFQTRNVPSDSASEEFEHSGWTENLSCENDSGKVSRLPSPTSVLGFKSTMPHVLETHAAIGEEPNSKDKDSFSFLDSLSTDCHFDFETYPSMFLNDNLQTSTLHHAFYDTVGGVSSSQNFDSWNWDIDSYFNKDP</sequence>
<organism evidence="8 9">
    <name type="scientific">Canavalia gladiata</name>
    <name type="common">Sword bean</name>
    <name type="synonym">Dolichos gladiatus</name>
    <dbReference type="NCBI Taxonomy" id="3824"/>
    <lineage>
        <taxon>Eukaryota</taxon>
        <taxon>Viridiplantae</taxon>
        <taxon>Streptophyta</taxon>
        <taxon>Embryophyta</taxon>
        <taxon>Tracheophyta</taxon>
        <taxon>Spermatophyta</taxon>
        <taxon>Magnoliopsida</taxon>
        <taxon>eudicotyledons</taxon>
        <taxon>Gunneridae</taxon>
        <taxon>Pentapetalae</taxon>
        <taxon>rosids</taxon>
        <taxon>fabids</taxon>
        <taxon>Fabales</taxon>
        <taxon>Fabaceae</taxon>
        <taxon>Papilionoideae</taxon>
        <taxon>50 kb inversion clade</taxon>
        <taxon>NPAAA clade</taxon>
        <taxon>indigoferoid/millettioid clade</taxon>
        <taxon>Phaseoleae</taxon>
        <taxon>Canavalia</taxon>
    </lineage>
</organism>
<dbReference type="Gene3D" id="3.30.730.10">
    <property type="entry name" value="AP2/ERF domain"/>
    <property type="match status" value="1"/>
</dbReference>
<evidence type="ECO:0000256" key="2">
    <source>
        <dbReference type="ARBA" id="ARBA00023015"/>
    </source>
</evidence>
<protein>
    <recommendedName>
        <fullName evidence="7">AP2/ERF domain-containing protein</fullName>
    </recommendedName>
</protein>
<accession>A0AAN9QKJ0</accession>
<dbReference type="AlphaFoldDB" id="A0AAN9QKJ0"/>
<dbReference type="InterPro" id="IPR036955">
    <property type="entry name" value="AP2/ERF_dom_sf"/>
</dbReference>
<keyword evidence="3" id="KW-0238">DNA-binding</keyword>
<comment type="subcellular location">
    <subcellularLocation>
        <location evidence="1">Nucleus</location>
    </subcellularLocation>
</comment>
<name>A0AAN9QKJ0_CANGL</name>
<comment type="caution">
    <text evidence="8">The sequence shown here is derived from an EMBL/GenBank/DDBJ whole genome shotgun (WGS) entry which is preliminary data.</text>
</comment>
<evidence type="ECO:0000256" key="4">
    <source>
        <dbReference type="ARBA" id="ARBA00023163"/>
    </source>
</evidence>
<dbReference type="PANTHER" id="PTHR31194">
    <property type="entry name" value="SHN SHINE , DNA BINDING / TRANSCRIPTION FACTOR"/>
    <property type="match status" value="1"/>
</dbReference>
<evidence type="ECO:0000256" key="5">
    <source>
        <dbReference type="ARBA" id="ARBA00023242"/>
    </source>
</evidence>
<evidence type="ECO:0000259" key="7">
    <source>
        <dbReference type="PROSITE" id="PS51032"/>
    </source>
</evidence>
<dbReference type="FunFam" id="3.30.730.10:FF:000001">
    <property type="entry name" value="Ethylene-responsive transcription factor 2"/>
    <property type="match status" value="1"/>
</dbReference>
<feature type="domain" description="AP2/ERF" evidence="7">
    <location>
        <begin position="81"/>
        <end position="138"/>
    </location>
</feature>
<dbReference type="EMBL" id="JAYMYQ010000004">
    <property type="protein sequence ID" value="KAK7338016.1"/>
    <property type="molecule type" value="Genomic_DNA"/>
</dbReference>
<keyword evidence="9" id="KW-1185">Reference proteome</keyword>
<evidence type="ECO:0000313" key="8">
    <source>
        <dbReference type="EMBL" id="KAK7338016.1"/>
    </source>
</evidence>
<dbReference type="PROSITE" id="PS51032">
    <property type="entry name" value="AP2_ERF"/>
    <property type="match status" value="1"/>
</dbReference>
<proteinExistence type="predicted"/>
<dbReference type="GO" id="GO:0003700">
    <property type="term" value="F:DNA-binding transcription factor activity"/>
    <property type="evidence" value="ECO:0007669"/>
    <property type="project" value="InterPro"/>
</dbReference>
<dbReference type="SMART" id="SM00380">
    <property type="entry name" value="AP2"/>
    <property type="match status" value="1"/>
</dbReference>
<dbReference type="GO" id="GO:0005634">
    <property type="term" value="C:nucleus"/>
    <property type="evidence" value="ECO:0007669"/>
    <property type="project" value="UniProtKB-SubCell"/>
</dbReference>
<dbReference type="SUPFAM" id="SSF54171">
    <property type="entry name" value="DNA-binding domain"/>
    <property type="match status" value="1"/>
</dbReference>
<reference evidence="8 9" key="1">
    <citation type="submission" date="2024-01" db="EMBL/GenBank/DDBJ databases">
        <title>The genomes of 5 underutilized Papilionoideae crops provide insights into root nodulation and disease resistanc.</title>
        <authorList>
            <person name="Jiang F."/>
        </authorList>
    </citation>
    <scope>NUCLEOTIDE SEQUENCE [LARGE SCALE GENOMIC DNA]</scope>
    <source>
        <strain evidence="8">LVBAO_FW01</strain>
        <tissue evidence="8">Leaves</tissue>
    </source>
</reference>
<dbReference type="InterPro" id="IPR016177">
    <property type="entry name" value="DNA-bd_dom_sf"/>
</dbReference>
<gene>
    <name evidence="8" type="ORF">VNO77_18612</name>
</gene>
<dbReference type="InterPro" id="IPR050913">
    <property type="entry name" value="AP2/ERF_ERF"/>
</dbReference>
<evidence type="ECO:0000256" key="1">
    <source>
        <dbReference type="ARBA" id="ARBA00004123"/>
    </source>
</evidence>
<dbReference type="PANTHER" id="PTHR31194:SF218">
    <property type="entry name" value="AP2_ERF DOMAIN-CONTAINING PROTEIN"/>
    <property type="match status" value="1"/>
</dbReference>
<evidence type="ECO:0000256" key="6">
    <source>
        <dbReference type="SAM" id="MobiDB-lite"/>
    </source>
</evidence>
<dbReference type="Proteomes" id="UP001367508">
    <property type="component" value="Unassembled WGS sequence"/>
</dbReference>